<dbReference type="OrthoDB" id="836632at2"/>
<dbReference type="AlphaFoldDB" id="A0A3P1CWQ3"/>
<evidence type="ECO:0000259" key="1">
    <source>
        <dbReference type="Pfam" id="PF13649"/>
    </source>
</evidence>
<accession>A0A3P1CWQ3</accession>
<evidence type="ECO:0000313" key="2">
    <source>
        <dbReference type="EMBL" id="RRB17723.1"/>
    </source>
</evidence>
<dbReference type="SUPFAM" id="SSF53335">
    <property type="entry name" value="S-adenosyl-L-methionine-dependent methyltransferases"/>
    <property type="match status" value="1"/>
</dbReference>
<dbReference type="InterPro" id="IPR041698">
    <property type="entry name" value="Methyltransf_25"/>
</dbReference>
<keyword evidence="3" id="KW-1185">Reference proteome</keyword>
<dbReference type="Gene3D" id="3.40.50.150">
    <property type="entry name" value="Vaccinia Virus protein VP39"/>
    <property type="match status" value="1"/>
</dbReference>
<dbReference type="EMBL" id="RQJP01000001">
    <property type="protein sequence ID" value="RRB17723.1"/>
    <property type="molecule type" value="Genomic_DNA"/>
</dbReference>
<gene>
    <name evidence="2" type="ORF">EHT87_05430</name>
</gene>
<dbReference type="CDD" id="cd02440">
    <property type="entry name" value="AdoMet_MTases"/>
    <property type="match status" value="1"/>
</dbReference>
<dbReference type="Pfam" id="PF13649">
    <property type="entry name" value="Methyltransf_25"/>
    <property type="match status" value="1"/>
</dbReference>
<dbReference type="Proteomes" id="UP000274271">
    <property type="component" value="Unassembled WGS sequence"/>
</dbReference>
<dbReference type="GO" id="GO:0008168">
    <property type="term" value="F:methyltransferase activity"/>
    <property type="evidence" value="ECO:0007669"/>
    <property type="project" value="UniProtKB-KW"/>
</dbReference>
<protein>
    <submittedName>
        <fullName evidence="2">Class I SAM-dependent methyltransferase</fullName>
    </submittedName>
</protein>
<comment type="caution">
    <text evidence="2">The sequence shown here is derived from an EMBL/GenBank/DDBJ whole genome shotgun (WGS) entry which is preliminary data.</text>
</comment>
<sequence>MIFSQKRLRRMAPHPRVDDGFDGVAPFYDALSRLVFGNSLRNAQAHWLHQVPEGAAILVFGGGTGWLLSRILTDCKPRKVIYIDASPVMISLSRKKVNNDSRVDFRVGTQTALLANDRVDILFTPFILDLFTDNQLKNSLLPHLLPCLVTNGFWFCCDFVEPTRWWHRLLLWSQYRFFRTLSHIQADHLPNWLPLLNSLSNLRLGEIRSFYGGMVASGFWQKVASPENDRIRPDQ</sequence>
<reference evidence="2 3" key="1">
    <citation type="submission" date="2018-11" db="EMBL/GenBank/DDBJ databases">
        <authorList>
            <person name="Zhou Z."/>
            <person name="Wang G."/>
        </authorList>
    </citation>
    <scope>NUCLEOTIDE SEQUENCE [LARGE SCALE GENOMIC DNA]</scope>
    <source>
        <strain evidence="2 3">KCTC42998</strain>
    </source>
</reference>
<keyword evidence="2" id="KW-0808">Transferase</keyword>
<feature type="domain" description="Methyltransferase" evidence="1">
    <location>
        <begin position="57"/>
        <end position="138"/>
    </location>
</feature>
<dbReference type="InterPro" id="IPR029063">
    <property type="entry name" value="SAM-dependent_MTases_sf"/>
</dbReference>
<evidence type="ECO:0000313" key="3">
    <source>
        <dbReference type="Proteomes" id="UP000274271"/>
    </source>
</evidence>
<dbReference type="GO" id="GO:0032259">
    <property type="term" value="P:methylation"/>
    <property type="evidence" value="ECO:0007669"/>
    <property type="project" value="UniProtKB-KW"/>
</dbReference>
<name>A0A3P1CWQ3_9BACT</name>
<keyword evidence="2" id="KW-0489">Methyltransferase</keyword>
<organism evidence="2 3">
    <name type="scientific">Larkinella knui</name>
    <dbReference type="NCBI Taxonomy" id="2025310"/>
    <lineage>
        <taxon>Bacteria</taxon>
        <taxon>Pseudomonadati</taxon>
        <taxon>Bacteroidota</taxon>
        <taxon>Cytophagia</taxon>
        <taxon>Cytophagales</taxon>
        <taxon>Spirosomataceae</taxon>
        <taxon>Larkinella</taxon>
    </lineage>
</organism>
<proteinExistence type="predicted"/>